<keyword evidence="4" id="KW-1185">Reference proteome</keyword>
<dbReference type="InterPro" id="IPR023780">
    <property type="entry name" value="Chromo_domain"/>
</dbReference>
<organism evidence="3 4">
    <name type="scientific">Penicillium nordicum</name>
    <dbReference type="NCBI Taxonomy" id="229535"/>
    <lineage>
        <taxon>Eukaryota</taxon>
        <taxon>Fungi</taxon>
        <taxon>Dikarya</taxon>
        <taxon>Ascomycota</taxon>
        <taxon>Pezizomycotina</taxon>
        <taxon>Eurotiomycetes</taxon>
        <taxon>Eurotiomycetidae</taxon>
        <taxon>Eurotiales</taxon>
        <taxon>Aspergillaceae</taxon>
        <taxon>Penicillium</taxon>
    </lineage>
</organism>
<dbReference type="GO" id="GO:0006338">
    <property type="term" value="P:chromatin remodeling"/>
    <property type="evidence" value="ECO:0007669"/>
    <property type="project" value="UniProtKB-ARBA"/>
</dbReference>
<dbReference type="Proteomes" id="UP000037696">
    <property type="component" value="Unassembled WGS sequence"/>
</dbReference>
<dbReference type="Pfam" id="PF00385">
    <property type="entry name" value="Chromo"/>
    <property type="match status" value="1"/>
</dbReference>
<dbReference type="InterPro" id="IPR016197">
    <property type="entry name" value="Chromo-like_dom_sf"/>
</dbReference>
<evidence type="ECO:0000259" key="2">
    <source>
        <dbReference type="PROSITE" id="PS50013"/>
    </source>
</evidence>
<dbReference type="InterPro" id="IPR000953">
    <property type="entry name" value="Chromo/chromo_shadow_dom"/>
</dbReference>
<feature type="domain" description="Chromo" evidence="2">
    <location>
        <begin position="1"/>
        <end position="39"/>
    </location>
</feature>
<comment type="subunit">
    <text evidence="1">Component of the NuA4 histone acetyltransferase complex.</text>
</comment>
<dbReference type="STRING" id="229535.A0A0M8NZS3"/>
<dbReference type="EMBL" id="LHQQ01000158">
    <property type="protein sequence ID" value="KOS40587.1"/>
    <property type="molecule type" value="Genomic_DNA"/>
</dbReference>
<evidence type="ECO:0000313" key="4">
    <source>
        <dbReference type="Proteomes" id="UP000037696"/>
    </source>
</evidence>
<proteinExistence type="predicted"/>
<protein>
    <recommendedName>
        <fullName evidence="2">Chromo domain-containing protein</fullName>
    </recommendedName>
</protein>
<dbReference type="PROSITE" id="PS50013">
    <property type="entry name" value="CHROMO_2"/>
    <property type="match status" value="1"/>
</dbReference>
<evidence type="ECO:0000313" key="3">
    <source>
        <dbReference type="EMBL" id="KOS40587.1"/>
    </source>
</evidence>
<accession>A0A0M8NZS3</accession>
<gene>
    <name evidence="3" type="ORF">ACN38_g8553</name>
</gene>
<dbReference type="Gene3D" id="2.40.50.40">
    <property type="match status" value="1"/>
</dbReference>
<sequence>MIEKTLDSRVTKNRHGKRRLEYYVKWKGYPPSWRPQQDLVPGSGELFIRNGWRYDLRGTHMVYMSSPEREEATFLLLPRATSCI</sequence>
<name>A0A0M8NZS3_9EURO</name>
<dbReference type="AlphaFoldDB" id="A0A0M8NZS3"/>
<evidence type="ECO:0000256" key="1">
    <source>
        <dbReference type="ARBA" id="ARBA00011353"/>
    </source>
</evidence>
<reference evidence="3 4" key="1">
    <citation type="submission" date="2015-08" db="EMBL/GenBank/DDBJ databases">
        <title>Genome sequencing of Penicillium nordicum.</title>
        <authorList>
            <person name="Nguyen H.D."/>
            <person name="Seifert K.A."/>
        </authorList>
    </citation>
    <scope>NUCLEOTIDE SEQUENCE [LARGE SCALE GENOMIC DNA]</scope>
    <source>
        <strain evidence="3 4">DAOMC 185683</strain>
    </source>
</reference>
<dbReference type="SUPFAM" id="SSF54160">
    <property type="entry name" value="Chromo domain-like"/>
    <property type="match status" value="1"/>
</dbReference>
<comment type="caution">
    <text evidence="3">The sequence shown here is derived from an EMBL/GenBank/DDBJ whole genome shotgun (WGS) entry which is preliminary data.</text>
</comment>
<dbReference type="OrthoDB" id="5417660at2759"/>